<evidence type="ECO:0000256" key="4">
    <source>
        <dbReference type="ARBA" id="ARBA00023002"/>
    </source>
</evidence>
<dbReference type="SUPFAM" id="SSF51905">
    <property type="entry name" value="FAD/NAD(P)-binding domain"/>
    <property type="match status" value="2"/>
</dbReference>
<keyword evidence="3" id="KW-0274">FAD</keyword>
<reference evidence="5 6" key="1">
    <citation type="submission" date="2020-03" db="EMBL/GenBank/DDBJ databases">
        <title>Draft Genome Sequence of Cudoniella acicularis.</title>
        <authorList>
            <person name="Buettner E."/>
            <person name="Kellner H."/>
        </authorList>
    </citation>
    <scope>NUCLEOTIDE SEQUENCE [LARGE SCALE GENOMIC DNA]</scope>
    <source>
        <strain evidence="5 6">DSM 108380</strain>
    </source>
</reference>
<dbReference type="Pfam" id="PF00743">
    <property type="entry name" value="FMO-like"/>
    <property type="match status" value="1"/>
</dbReference>
<accession>A0A8H4W3L4</accession>
<dbReference type="InterPro" id="IPR036188">
    <property type="entry name" value="FAD/NAD-bd_sf"/>
</dbReference>
<dbReference type="OrthoDB" id="2915840at2759"/>
<sequence length="421" mass="46825">MSEIEEFDLLIVGIGIAGLPMAKTYLQVNPAAKLLVLEANQSIGGTWAKERLYEGLQSNNLVGMLEFSDFPMDFETFGVAPGSHVPGTVLHRYLAAYAQRFGVYEKVRFGCYVKSAELKGDGSWEVVYEKKDEDGGTDEVKVVAKKMVLATGTTSGEDMEKSENVVVAGGSKSAADAVYMTASKGRHVDWVIRKSGRGAAWLSWPYVSPFKLQFEKLPTIRAMTLLSPCFDSPSSPIRYLLHNTRLGRALVRGFFSIIHNDMLTLGKFNDHPDTKKLIPPGNVFWSGTSVGIFNYPIDLFSLVQKGLINIHLADVTSLTPETVNLSDGTHLKADTVVLATGWKLAPSIKFLPDSLTSEEKNWNFLPPTFKSQSRRRRQRDFFPISRIARPTPSTWPPRRSLQRTTLLPPLPQLHSPLFHPQ</sequence>
<organism evidence="5 6">
    <name type="scientific">Cudoniella acicularis</name>
    <dbReference type="NCBI Taxonomy" id="354080"/>
    <lineage>
        <taxon>Eukaryota</taxon>
        <taxon>Fungi</taxon>
        <taxon>Dikarya</taxon>
        <taxon>Ascomycota</taxon>
        <taxon>Pezizomycotina</taxon>
        <taxon>Leotiomycetes</taxon>
        <taxon>Helotiales</taxon>
        <taxon>Tricladiaceae</taxon>
        <taxon>Cudoniella</taxon>
    </lineage>
</organism>
<evidence type="ECO:0000256" key="2">
    <source>
        <dbReference type="ARBA" id="ARBA00022630"/>
    </source>
</evidence>
<evidence type="ECO:0000256" key="3">
    <source>
        <dbReference type="ARBA" id="ARBA00022827"/>
    </source>
</evidence>
<comment type="caution">
    <text evidence="5">The sequence shown here is derived from an EMBL/GenBank/DDBJ whole genome shotgun (WGS) entry which is preliminary data.</text>
</comment>
<dbReference type="EMBL" id="JAAMPI010000345">
    <property type="protein sequence ID" value="KAF4632472.1"/>
    <property type="molecule type" value="Genomic_DNA"/>
</dbReference>
<keyword evidence="4" id="KW-0560">Oxidoreductase</keyword>
<dbReference type="GO" id="GO:0004499">
    <property type="term" value="F:N,N-dimethylaniline monooxygenase activity"/>
    <property type="evidence" value="ECO:0007669"/>
    <property type="project" value="InterPro"/>
</dbReference>
<dbReference type="GO" id="GO:0050660">
    <property type="term" value="F:flavin adenine dinucleotide binding"/>
    <property type="evidence" value="ECO:0007669"/>
    <property type="project" value="InterPro"/>
</dbReference>
<gene>
    <name evidence="5" type="ORF">G7Y89_g5661</name>
</gene>
<evidence type="ECO:0008006" key="7">
    <source>
        <dbReference type="Google" id="ProtNLM"/>
    </source>
</evidence>
<evidence type="ECO:0000256" key="1">
    <source>
        <dbReference type="ARBA" id="ARBA00009183"/>
    </source>
</evidence>
<dbReference type="InterPro" id="IPR020946">
    <property type="entry name" value="Flavin_mOase-like"/>
</dbReference>
<keyword evidence="6" id="KW-1185">Reference proteome</keyword>
<dbReference type="Gene3D" id="3.50.50.60">
    <property type="entry name" value="FAD/NAD(P)-binding domain"/>
    <property type="match status" value="1"/>
</dbReference>
<comment type="similarity">
    <text evidence="1">Belongs to the FMO family.</text>
</comment>
<dbReference type="InterPro" id="IPR050346">
    <property type="entry name" value="FMO-like"/>
</dbReference>
<evidence type="ECO:0000313" key="6">
    <source>
        <dbReference type="Proteomes" id="UP000566819"/>
    </source>
</evidence>
<name>A0A8H4W3L4_9HELO</name>
<dbReference type="AlphaFoldDB" id="A0A8H4W3L4"/>
<proteinExistence type="inferred from homology"/>
<dbReference type="Proteomes" id="UP000566819">
    <property type="component" value="Unassembled WGS sequence"/>
</dbReference>
<protein>
    <recommendedName>
        <fullName evidence="7">Flavin-containing monooxygenase</fullName>
    </recommendedName>
</protein>
<keyword evidence="2" id="KW-0285">Flavoprotein</keyword>
<dbReference type="PANTHER" id="PTHR23023">
    <property type="entry name" value="DIMETHYLANILINE MONOOXYGENASE"/>
    <property type="match status" value="1"/>
</dbReference>
<evidence type="ECO:0000313" key="5">
    <source>
        <dbReference type="EMBL" id="KAF4632472.1"/>
    </source>
</evidence>
<dbReference type="GO" id="GO:0050661">
    <property type="term" value="F:NADP binding"/>
    <property type="evidence" value="ECO:0007669"/>
    <property type="project" value="InterPro"/>
</dbReference>